<protein>
    <submittedName>
        <fullName evidence="2">Uncharacterized protein</fullName>
    </submittedName>
</protein>
<proteinExistence type="predicted"/>
<feature type="region of interest" description="Disordered" evidence="1">
    <location>
        <begin position="1"/>
        <end position="72"/>
    </location>
</feature>
<evidence type="ECO:0000313" key="3">
    <source>
        <dbReference type="Proteomes" id="UP000027138"/>
    </source>
</evidence>
<accession>A0A067KCE3</accession>
<evidence type="ECO:0000313" key="2">
    <source>
        <dbReference type="EMBL" id="KDP32683.1"/>
    </source>
</evidence>
<sequence length="129" mass="13543">MAGGRAVDSDVSGNGPHGGCGRGRRTRGRGGTIHPPSSSASSEPRNKLNLLAGHQHGAGTSFSDPPPAIDRHVSTALHQPLSSPLDLDIADDTLVTPIDITTHPVHTPADATTLDHAEDQSRRFDFEPF</sequence>
<feature type="region of interest" description="Disordered" evidence="1">
    <location>
        <begin position="102"/>
        <end position="129"/>
    </location>
</feature>
<keyword evidence="3" id="KW-1185">Reference proteome</keyword>
<reference evidence="2 3" key="1">
    <citation type="journal article" date="2014" name="PLoS ONE">
        <title>Global Analysis of Gene Expression Profiles in Physic Nut (Jatropha curcas L.) Seedlings Exposed to Salt Stress.</title>
        <authorList>
            <person name="Zhang L."/>
            <person name="Zhang C."/>
            <person name="Wu P."/>
            <person name="Chen Y."/>
            <person name="Li M."/>
            <person name="Jiang H."/>
            <person name="Wu G."/>
        </authorList>
    </citation>
    <scope>NUCLEOTIDE SEQUENCE [LARGE SCALE GENOMIC DNA]</scope>
    <source>
        <strain evidence="3">cv. GZQX0401</strain>
        <tissue evidence="2">Young leaves</tissue>
    </source>
</reference>
<dbReference type="AlphaFoldDB" id="A0A067KCE3"/>
<organism evidence="2 3">
    <name type="scientific">Jatropha curcas</name>
    <name type="common">Barbados nut</name>
    <dbReference type="NCBI Taxonomy" id="180498"/>
    <lineage>
        <taxon>Eukaryota</taxon>
        <taxon>Viridiplantae</taxon>
        <taxon>Streptophyta</taxon>
        <taxon>Embryophyta</taxon>
        <taxon>Tracheophyta</taxon>
        <taxon>Spermatophyta</taxon>
        <taxon>Magnoliopsida</taxon>
        <taxon>eudicotyledons</taxon>
        <taxon>Gunneridae</taxon>
        <taxon>Pentapetalae</taxon>
        <taxon>rosids</taxon>
        <taxon>fabids</taxon>
        <taxon>Malpighiales</taxon>
        <taxon>Euphorbiaceae</taxon>
        <taxon>Crotonoideae</taxon>
        <taxon>Jatropheae</taxon>
        <taxon>Jatropha</taxon>
    </lineage>
</organism>
<dbReference type="Proteomes" id="UP000027138">
    <property type="component" value="Unassembled WGS sequence"/>
</dbReference>
<evidence type="ECO:0000256" key="1">
    <source>
        <dbReference type="SAM" id="MobiDB-lite"/>
    </source>
</evidence>
<feature type="compositionally biased region" description="Basic and acidic residues" evidence="1">
    <location>
        <begin position="113"/>
        <end position="129"/>
    </location>
</feature>
<gene>
    <name evidence="2" type="ORF">JCGZ_13681</name>
</gene>
<name>A0A067KCE3_JATCU</name>
<dbReference type="EMBL" id="KK914574">
    <property type="protein sequence ID" value="KDP32683.1"/>
    <property type="molecule type" value="Genomic_DNA"/>
</dbReference>